<dbReference type="InterPro" id="IPR004294">
    <property type="entry name" value="Carotenoid_Oase"/>
</dbReference>
<dbReference type="PANTHER" id="PTHR10543:SF138">
    <property type="entry name" value="CAROTENOID OXYGENASE"/>
    <property type="match status" value="1"/>
</dbReference>
<comment type="cofactor">
    <cofactor evidence="4">
        <name>Fe(2+)</name>
        <dbReference type="ChEBI" id="CHEBI:29033"/>
    </cofactor>
    <text evidence="4">Binds 1 Fe(2+) ion per subunit.</text>
</comment>
<dbReference type="AlphaFoldDB" id="A0A7S4L212"/>
<keyword evidence="2 4" id="KW-0479">Metal-binding</keyword>
<feature type="binding site" evidence="4">
    <location>
        <position position="280"/>
    </location>
    <ligand>
        <name>Fe cation</name>
        <dbReference type="ChEBI" id="CHEBI:24875"/>
        <note>catalytic</note>
    </ligand>
</feature>
<dbReference type="GO" id="GO:0016121">
    <property type="term" value="P:carotene catabolic process"/>
    <property type="evidence" value="ECO:0007669"/>
    <property type="project" value="TreeGrafter"/>
</dbReference>
<keyword evidence="3 4" id="KW-0408">Iron</keyword>
<comment type="similarity">
    <text evidence="1">Belongs to the carotenoid oxygenase family.</text>
</comment>
<feature type="non-terminal residue" evidence="5">
    <location>
        <position position="1"/>
    </location>
</feature>
<evidence type="ECO:0000256" key="3">
    <source>
        <dbReference type="ARBA" id="ARBA00023004"/>
    </source>
</evidence>
<accession>A0A7S4L212</accession>
<evidence type="ECO:0000256" key="2">
    <source>
        <dbReference type="ARBA" id="ARBA00022723"/>
    </source>
</evidence>
<dbReference type="GO" id="GO:0010436">
    <property type="term" value="F:carotenoid dioxygenase activity"/>
    <property type="evidence" value="ECO:0007669"/>
    <property type="project" value="TreeGrafter"/>
</dbReference>
<reference evidence="5" key="1">
    <citation type="submission" date="2021-01" db="EMBL/GenBank/DDBJ databases">
        <authorList>
            <person name="Corre E."/>
            <person name="Pelletier E."/>
            <person name="Niang G."/>
            <person name="Scheremetjew M."/>
            <person name="Finn R."/>
            <person name="Kale V."/>
            <person name="Holt S."/>
            <person name="Cochrane G."/>
            <person name="Meng A."/>
            <person name="Brown T."/>
            <person name="Cohen L."/>
        </authorList>
    </citation>
    <scope>NUCLEOTIDE SEQUENCE</scope>
    <source>
        <strain evidence="5">CCMP 2712</strain>
    </source>
</reference>
<dbReference type="PANTHER" id="PTHR10543">
    <property type="entry name" value="BETA-CAROTENE DIOXYGENASE"/>
    <property type="match status" value="1"/>
</dbReference>
<organism evidence="5">
    <name type="scientific">Guillardia theta</name>
    <name type="common">Cryptophyte</name>
    <name type="synonym">Cryptomonas phi</name>
    <dbReference type="NCBI Taxonomy" id="55529"/>
    <lineage>
        <taxon>Eukaryota</taxon>
        <taxon>Cryptophyceae</taxon>
        <taxon>Pyrenomonadales</taxon>
        <taxon>Geminigeraceae</taxon>
        <taxon>Guillardia</taxon>
    </lineage>
</organism>
<evidence type="ECO:0000256" key="1">
    <source>
        <dbReference type="ARBA" id="ARBA00006787"/>
    </source>
</evidence>
<sequence length="565" mass="61572">VAMACMAAGAAYGWAPPHAGRASLGYFHAHHRKSSCFHAARATGSSSRRSNPCAPVMAAATSSKDTWLQGWRSMEEEIQPYTIPAESMEGSIPSDLVGSLYRNGPGKFELGTNKLQHPLDGDGLVSAFTFAGDGTCLLRSRFVRTESYVKESTALENGYSGLPLFRGFFGSKGMQKEVKNCANTNAMLFGGRLLALYECGLPFELDPASLYTIGQTRIAKSLPADGSFTARPRFDPANDRLVGFTYKALGGGEVEFIEYSQSWEVESKKSFNAGGHAIFHDFAFTRRNYILHQAPTSFNSLKYNLGIGSAIDNIQYDGSKKSTIHIVPRDGGKARSFTVDAGFVCQFVNAHEDKEGVIYVEAIEMESFPFGPAPEDGSWKSTFDFASAVPPAKLVRWKISSSSVQKEIVDSAFQGFPTINPYVSSVRHQFAYTAASQGQSPAPPSCIVKHTRDGERKSFNLGAGQYCSGPIFAPRVGGESEDDGYLLSLMFDANKDNTYLMIFNALRVEEGPTCKIDLKRRMPLGLYGCWAEGFVPSSEDYKKGKLAAAFTEKDWNEVKGGLGLL</sequence>
<dbReference type="EMBL" id="HBKN01028739">
    <property type="protein sequence ID" value="CAE2312602.1"/>
    <property type="molecule type" value="Transcribed_RNA"/>
</dbReference>
<gene>
    <name evidence="5" type="ORF">GTHE00462_LOCUS22279</name>
</gene>
<dbReference type="GO" id="GO:0046872">
    <property type="term" value="F:metal ion binding"/>
    <property type="evidence" value="ECO:0007669"/>
    <property type="project" value="UniProtKB-KW"/>
</dbReference>
<evidence type="ECO:0000256" key="4">
    <source>
        <dbReference type="PIRSR" id="PIRSR604294-1"/>
    </source>
</evidence>
<name>A0A7S4L212_GUITH</name>
<evidence type="ECO:0000313" key="5">
    <source>
        <dbReference type="EMBL" id="CAE2312602.1"/>
    </source>
</evidence>
<proteinExistence type="inferred from homology"/>
<dbReference type="Pfam" id="PF03055">
    <property type="entry name" value="RPE65"/>
    <property type="match status" value="1"/>
</dbReference>
<protein>
    <submittedName>
        <fullName evidence="5">Uncharacterized protein</fullName>
    </submittedName>
</protein>